<keyword evidence="17" id="KW-1185">Reference proteome</keyword>
<keyword evidence="10" id="KW-0862">Zinc</keyword>
<keyword evidence="8 14" id="KW-0863">Zinc-finger</keyword>
<evidence type="ECO:0000256" key="11">
    <source>
        <dbReference type="ARBA" id="ARBA00022989"/>
    </source>
</evidence>
<dbReference type="SUPFAM" id="SSF57850">
    <property type="entry name" value="RING/U-box"/>
    <property type="match status" value="1"/>
</dbReference>
<keyword evidence="15" id="KW-0732">Signal</keyword>
<evidence type="ECO:0000256" key="13">
    <source>
        <dbReference type="ARBA" id="ARBA00024209"/>
    </source>
</evidence>
<sequence length="145" mass="16742">MSTILSFLTAIVFVAKSFQNYMIQRLHKLYDHYSYAATVKDNEEGESDYCSVCLCQIYKGEKVRSLPVCKHRYHADCIGAWLKNHPTCPLCRNKITDHIPHNQLKQVKNLRESMINLVQSLSDLLVTLFYLTLPSSTTESFPLIR</sequence>
<feature type="chain" id="PRO_5034227406" description="RING-type E3 ubiquitin transferase" evidence="15">
    <location>
        <begin position="18"/>
        <end position="145"/>
    </location>
</feature>
<reference evidence="17" key="1">
    <citation type="journal article" date="2019" name="Toxins">
        <title>Detection of Abrin-Like and Prepropulchellin-Like Toxin Genes and Transcripts Using Whole Genome Sequencing and Full-Length Transcript Sequencing of Abrus precatorius.</title>
        <authorList>
            <person name="Hovde B.T."/>
            <person name="Daligault H.E."/>
            <person name="Hanschen E.R."/>
            <person name="Kunde Y.A."/>
            <person name="Johnson M.B."/>
            <person name="Starkenburg S.R."/>
            <person name="Johnson S.L."/>
        </authorList>
    </citation>
    <scope>NUCLEOTIDE SEQUENCE [LARGE SCALE GENOMIC DNA]</scope>
</reference>
<feature type="signal peptide" evidence="15">
    <location>
        <begin position="1"/>
        <end position="17"/>
    </location>
</feature>
<dbReference type="GO" id="GO:0061630">
    <property type="term" value="F:ubiquitin protein ligase activity"/>
    <property type="evidence" value="ECO:0007669"/>
    <property type="project" value="UniProtKB-EC"/>
</dbReference>
<dbReference type="AlphaFoldDB" id="A0A8B8K0W8"/>
<dbReference type="PROSITE" id="PS50089">
    <property type="entry name" value="ZF_RING_2"/>
    <property type="match status" value="1"/>
</dbReference>
<dbReference type="OrthoDB" id="1350957at2759"/>
<dbReference type="PANTHER" id="PTHR45768">
    <property type="entry name" value="E3 UBIQUITIN-PROTEIN LIGASE RNF13-LIKE"/>
    <property type="match status" value="1"/>
</dbReference>
<gene>
    <name evidence="18" type="primary">LOC113851062</name>
</gene>
<keyword evidence="9" id="KW-0833">Ubl conjugation pathway</keyword>
<evidence type="ECO:0000256" key="2">
    <source>
        <dbReference type="ARBA" id="ARBA00004167"/>
    </source>
</evidence>
<dbReference type="Proteomes" id="UP000694853">
    <property type="component" value="Unplaced"/>
</dbReference>
<keyword evidence="7" id="KW-0479">Metal-binding</keyword>
<evidence type="ECO:0000256" key="5">
    <source>
        <dbReference type="ARBA" id="ARBA00022679"/>
    </source>
</evidence>
<dbReference type="Gene3D" id="3.30.40.10">
    <property type="entry name" value="Zinc/RING finger domain, C3HC4 (zinc finger)"/>
    <property type="match status" value="1"/>
</dbReference>
<evidence type="ECO:0000256" key="10">
    <source>
        <dbReference type="ARBA" id="ARBA00022833"/>
    </source>
</evidence>
<evidence type="ECO:0000256" key="14">
    <source>
        <dbReference type="PROSITE-ProRule" id="PRU00175"/>
    </source>
</evidence>
<comment type="subcellular location">
    <subcellularLocation>
        <location evidence="2">Membrane</location>
        <topology evidence="2">Single-pass membrane protein</topology>
    </subcellularLocation>
</comment>
<accession>A0A8B8K0W8</accession>
<comment type="similarity">
    <text evidence="13">Belongs to the RING-type zinc finger family. ATL subfamily.</text>
</comment>
<dbReference type="Pfam" id="PF13639">
    <property type="entry name" value="zf-RING_2"/>
    <property type="match status" value="1"/>
</dbReference>
<reference evidence="18" key="2">
    <citation type="submission" date="2025-08" db="UniProtKB">
        <authorList>
            <consortium name="RefSeq"/>
        </authorList>
    </citation>
    <scope>IDENTIFICATION</scope>
    <source>
        <tissue evidence="18">Young leaves</tissue>
    </source>
</reference>
<dbReference type="EC" id="2.3.2.27" evidence="4"/>
<evidence type="ECO:0000313" key="17">
    <source>
        <dbReference type="Proteomes" id="UP000694853"/>
    </source>
</evidence>
<evidence type="ECO:0000256" key="3">
    <source>
        <dbReference type="ARBA" id="ARBA00004906"/>
    </source>
</evidence>
<evidence type="ECO:0000256" key="6">
    <source>
        <dbReference type="ARBA" id="ARBA00022692"/>
    </source>
</evidence>
<evidence type="ECO:0000256" key="15">
    <source>
        <dbReference type="SAM" id="SignalP"/>
    </source>
</evidence>
<organism evidence="17 18">
    <name type="scientific">Abrus precatorius</name>
    <name type="common">Indian licorice</name>
    <name type="synonym">Glycine abrus</name>
    <dbReference type="NCBI Taxonomy" id="3816"/>
    <lineage>
        <taxon>Eukaryota</taxon>
        <taxon>Viridiplantae</taxon>
        <taxon>Streptophyta</taxon>
        <taxon>Embryophyta</taxon>
        <taxon>Tracheophyta</taxon>
        <taxon>Spermatophyta</taxon>
        <taxon>Magnoliopsida</taxon>
        <taxon>eudicotyledons</taxon>
        <taxon>Gunneridae</taxon>
        <taxon>Pentapetalae</taxon>
        <taxon>rosids</taxon>
        <taxon>fabids</taxon>
        <taxon>Fabales</taxon>
        <taxon>Fabaceae</taxon>
        <taxon>Papilionoideae</taxon>
        <taxon>50 kb inversion clade</taxon>
        <taxon>NPAAA clade</taxon>
        <taxon>indigoferoid/millettioid clade</taxon>
        <taxon>Abreae</taxon>
        <taxon>Abrus</taxon>
    </lineage>
</organism>
<proteinExistence type="inferred from homology"/>
<evidence type="ECO:0000259" key="16">
    <source>
        <dbReference type="PROSITE" id="PS50089"/>
    </source>
</evidence>
<dbReference type="GO" id="GO:0016567">
    <property type="term" value="P:protein ubiquitination"/>
    <property type="evidence" value="ECO:0007669"/>
    <property type="project" value="UniProtKB-UniPathway"/>
</dbReference>
<dbReference type="SMART" id="SM00184">
    <property type="entry name" value="RING"/>
    <property type="match status" value="1"/>
</dbReference>
<dbReference type="InterPro" id="IPR013083">
    <property type="entry name" value="Znf_RING/FYVE/PHD"/>
</dbReference>
<keyword evidence="6" id="KW-0812">Transmembrane</keyword>
<evidence type="ECO:0000256" key="4">
    <source>
        <dbReference type="ARBA" id="ARBA00012483"/>
    </source>
</evidence>
<evidence type="ECO:0000256" key="7">
    <source>
        <dbReference type="ARBA" id="ARBA00022723"/>
    </source>
</evidence>
<keyword evidence="5" id="KW-0808">Transferase</keyword>
<keyword evidence="11" id="KW-1133">Transmembrane helix</keyword>
<feature type="domain" description="RING-type" evidence="16">
    <location>
        <begin position="50"/>
        <end position="92"/>
    </location>
</feature>
<dbReference type="PANTHER" id="PTHR45768:SF18">
    <property type="entry name" value="RING-H2 FINGER PROTEIN ATL47-RELATED"/>
    <property type="match status" value="1"/>
</dbReference>
<evidence type="ECO:0000256" key="9">
    <source>
        <dbReference type="ARBA" id="ARBA00022786"/>
    </source>
</evidence>
<evidence type="ECO:0000256" key="12">
    <source>
        <dbReference type="ARBA" id="ARBA00023136"/>
    </source>
</evidence>
<comment type="catalytic activity">
    <reaction evidence="1">
        <text>S-ubiquitinyl-[E2 ubiquitin-conjugating enzyme]-L-cysteine + [acceptor protein]-L-lysine = [E2 ubiquitin-conjugating enzyme]-L-cysteine + N(6)-ubiquitinyl-[acceptor protein]-L-lysine.</text>
        <dbReference type="EC" id="2.3.2.27"/>
    </reaction>
</comment>
<keyword evidence="12" id="KW-0472">Membrane</keyword>
<dbReference type="InterPro" id="IPR001841">
    <property type="entry name" value="Znf_RING"/>
</dbReference>
<dbReference type="KEGG" id="aprc:113851062"/>
<evidence type="ECO:0000313" key="18">
    <source>
        <dbReference type="RefSeq" id="XP_027337350.1"/>
    </source>
</evidence>
<dbReference type="UniPathway" id="UPA00143"/>
<evidence type="ECO:0000256" key="8">
    <source>
        <dbReference type="ARBA" id="ARBA00022771"/>
    </source>
</evidence>
<dbReference type="CDD" id="cd16454">
    <property type="entry name" value="RING-H2_PA-TM-RING"/>
    <property type="match status" value="1"/>
</dbReference>
<dbReference type="GO" id="GO:0008270">
    <property type="term" value="F:zinc ion binding"/>
    <property type="evidence" value="ECO:0007669"/>
    <property type="project" value="UniProtKB-KW"/>
</dbReference>
<protein>
    <recommendedName>
        <fullName evidence="4">RING-type E3 ubiquitin transferase</fullName>
        <ecNumber evidence="4">2.3.2.27</ecNumber>
    </recommendedName>
</protein>
<name>A0A8B8K0W8_ABRPR</name>
<dbReference type="GO" id="GO:0016020">
    <property type="term" value="C:membrane"/>
    <property type="evidence" value="ECO:0007669"/>
    <property type="project" value="UniProtKB-SubCell"/>
</dbReference>
<evidence type="ECO:0000256" key="1">
    <source>
        <dbReference type="ARBA" id="ARBA00000900"/>
    </source>
</evidence>
<dbReference type="GeneID" id="113851062"/>
<dbReference type="RefSeq" id="XP_027337350.1">
    <property type="nucleotide sequence ID" value="XM_027481549.1"/>
</dbReference>
<comment type="pathway">
    <text evidence="3">Protein modification; protein ubiquitination.</text>
</comment>